<evidence type="ECO:0000313" key="1">
    <source>
        <dbReference type="EMBL" id="SNU32385.1"/>
    </source>
</evidence>
<proteinExistence type="predicted"/>
<dbReference type="InterPro" id="IPR018755">
    <property type="entry name" value="Phage_Mu_Gp48"/>
</dbReference>
<accession>A0A285AUN0</accession>
<dbReference type="AlphaFoldDB" id="A0A285AUN0"/>
<dbReference type="RefSeq" id="WP_016807443.1">
    <property type="nucleotide sequence ID" value="NZ_CABGNE010000005.1"/>
</dbReference>
<reference evidence="2" key="1">
    <citation type="submission" date="2017-08" db="EMBL/GenBank/DDBJ databases">
        <authorList>
            <person name="Brisse S."/>
        </authorList>
    </citation>
    <scope>NUCLEOTIDE SEQUENCE [LARGE SCALE GENOMIC DNA]</scope>
    <source>
        <strain evidence="2">06D021</strain>
    </source>
</reference>
<dbReference type="EMBL" id="FZTC01000001">
    <property type="protein sequence ID" value="SNU32385.1"/>
    <property type="molecule type" value="Genomic_DNA"/>
</dbReference>
<dbReference type="Proteomes" id="UP000220639">
    <property type="component" value="Unassembled WGS sequence"/>
</dbReference>
<protein>
    <submittedName>
        <fullName evidence="1">Uncharacterized protein</fullName>
    </submittedName>
</protein>
<name>A0A285AUN0_9ENTR</name>
<sequence length="194" mass="22624">MAHRVEDWQDVLQQLMPRGKAWPRDQTAALTSLLRGFSSRLQLAEANADLLVTEMRPETTDLLLADWEDYLGLPDCNAIPDGFDRRRDAVVEKYHRKGGLATWQIEQAVKDALGFTIQVTEILPHHVMRDIMYPIYSHKYRYLLQVTVTDMPMIRFRSISNVLTPLISLQAQILECFLRRYRLAGHDYDFLYEV</sequence>
<gene>
    <name evidence="1" type="ORF">KOSB73_10007</name>
</gene>
<dbReference type="Pfam" id="PF10076">
    <property type="entry name" value="Phage_Mu_Gp48"/>
    <property type="match status" value="1"/>
</dbReference>
<organism evidence="1 2">
    <name type="scientific">Klebsiella grimontii</name>
    <dbReference type="NCBI Taxonomy" id="2058152"/>
    <lineage>
        <taxon>Bacteria</taxon>
        <taxon>Pseudomonadati</taxon>
        <taxon>Pseudomonadota</taxon>
        <taxon>Gammaproteobacteria</taxon>
        <taxon>Enterobacterales</taxon>
        <taxon>Enterobacteriaceae</taxon>
        <taxon>Klebsiella/Raoultella group</taxon>
        <taxon>Klebsiella</taxon>
    </lineage>
</organism>
<evidence type="ECO:0000313" key="2">
    <source>
        <dbReference type="Proteomes" id="UP000220639"/>
    </source>
</evidence>